<keyword evidence="1" id="KW-0378">Hydrolase</keyword>
<proteinExistence type="predicted"/>
<comment type="caution">
    <text evidence="1">The sequence shown here is derived from an EMBL/GenBank/DDBJ whole genome shotgun (WGS) entry which is preliminary data.</text>
</comment>
<keyword evidence="1" id="KW-0645">Protease</keyword>
<keyword evidence="2" id="KW-1185">Reference proteome</keyword>
<dbReference type="OrthoDB" id="4501419at2759"/>
<evidence type="ECO:0000313" key="1">
    <source>
        <dbReference type="EMBL" id="RGP79541.1"/>
    </source>
</evidence>
<dbReference type="EMBL" id="PXOG01000044">
    <property type="protein sequence ID" value="RGP79541.1"/>
    <property type="molecule type" value="Genomic_DNA"/>
</dbReference>
<dbReference type="Proteomes" id="UP000266234">
    <property type="component" value="Unassembled WGS sequence"/>
</dbReference>
<reference evidence="1 2" key="1">
    <citation type="journal article" date="2018" name="PLoS Pathog.">
        <title>Evolution of structural diversity of trichothecenes, a family of toxins produced by plant pathogenic and entomopathogenic fungi.</title>
        <authorList>
            <person name="Proctor R.H."/>
            <person name="McCormick S.P."/>
            <person name="Kim H.S."/>
            <person name="Cardoza R.E."/>
            <person name="Stanley A.M."/>
            <person name="Lindo L."/>
            <person name="Kelly A."/>
            <person name="Brown D.W."/>
            <person name="Lee T."/>
            <person name="Vaughan M.M."/>
            <person name="Alexander N.J."/>
            <person name="Busman M."/>
            <person name="Gutierrez S."/>
        </authorList>
    </citation>
    <scope>NUCLEOTIDE SEQUENCE [LARGE SCALE GENOMIC DNA]</scope>
    <source>
        <strain evidence="1 2">NRRL 20695</strain>
    </source>
</reference>
<evidence type="ECO:0000313" key="2">
    <source>
        <dbReference type="Proteomes" id="UP000266234"/>
    </source>
</evidence>
<gene>
    <name evidence="1" type="ORF">FLONG3_2289</name>
</gene>
<dbReference type="AlphaFoldDB" id="A0A395T4F0"/>
<accession>A0A395T4F0</accession>
<dbReference type="GO" id="GO:0008233">
    <property type="term" value="F:peptidase activity"/>
    <property type="evidence" value="ECO:0007669"/>
    <property type="project" value="UniProtKB-KW"/>
</dbReference>
<protein>
    <submittedName>
        <fullName evidence="1">Cuticle-degrading protease</fullName>
    </submittedName>
</protein>
<organism evidence="1 2">
    <name type="scientific">Fusarium longipes</name>
    <dbReference type="NCBI Taxonomy" id="694270"/>
    <lineage>
        <taxon>Eukaryota</taxon>
        <taxon>Fungi</taxon>
        <taxon>Dikarya</taxon>
        <taxon>Ascomycota</taxon>
        <taxon>Pezizomycotina</taxon>
        <taxon>Sordariomycetes</taxon>
        <taxon>Hypocreomycetidae</taxon>
        <taxon>Hypocreales</taxon>
        <taxon>Nectriaceae</taxon>
        <taxon>Fusarium</taxon>
    </lineage>
</organism>
<sequence>MQTVISKTRHLESLVGENSVLILDFAQWTVNYMRNIVNHDSSCITTNTGSKTLPTNLWHRVLSLVEDDWEGRFCRPVYAVGMCSAQLNGTGPEPALVCKIINTWWSFGDIEEVTVLEHCENYLKNLSYEPKGFEEGDCIVECPFQLSKTGFPDKSCTIPTSHLCAKNAFLHYDATAPDMIAWCEDGECGLCDNNRGFAKASGRSWPKIIDEWRCWNGQCLSTYTKSLCPLCMGIEYARTSIEETYKDDAYYSTEGEFYEWEAMYREWENERLVELGYLH</sequence>
<dbReference type="GO" id="GO:0006508">
    <property type="term" value="P:proteolysis"/>
    <property type="evidence" value="ECO:0007669"/>
    <property type="project" value="UniProtKB-KW"/>
</dbReference>
<dbReference type="STRING" id="694270.A0A395T4F0"/>
<name>A0A395T4F0_9HYPO</name>